<dbReference type="InParanoid" id="A0A3P8UYL5"/>
<protein>
    <submittedName>
        <fullName evidence="12">Zgc:113307</fullName>
    </submittedName>
</protein>
<reference evidence="12" key="3">
    <citation type="submission" date="2025-09" db="UniProtKB">
        <authorList>
            <consortium name="Ensembl"/>
        </authorList>
    </citation>
    <scope>IDENTIFICATION</scope>
</reference>
<evidence type="ECO:0000259" key="11">
    <source>
        <dbReference type="SMART" id="SM00013"/>
    </source>
</evidence>
<keyword evidence="6" id="KW-0677">Repeat</keyword>
<dbReference type="PANTHER" id="PTHR45712">
    <property type="entry name" value="AGAP008170-PA"/>
    <property type="match status" value="1"/>
</dbReference>
<keyword evidence="9" id="KW-0325">Glycoprotein</keyword>
<organism evidence="12 13">
    <name type="scientific">Cynoglossus semilaevis</name>
    <name type="common">Tongue sole</name>
    <dbReference type="NCBI Taxonomy" id="244447"/>
    <lineage>
        <taxon>Eukaryota</taxon>
        <taxon>Metazoa</taxon>
        <taxon>Chordata</taxon>
        <taxon>Craniata</taxon>
        <taxon>Vertebrata</taxon>
        <taxon>Euteleostomi</taxon>
        <taxon>Actinopterygii</taxon>
        <taxon>Neopterygii</taxon>
        <taxon>Teleostei</taxon>
        <taxon>Neoteleostei</taxon>
        <taxon>Acanthomorphata</taxon>
        <taxon>Carangaria</taxon>
        <taxon>Pleuronectiformes</taxon>
        <taxon>Pleuronectoidei</taxon>
        <taxon>Cynoglossidae</taxon>
        <taxon>Cynoglossinae</taxon>
        <taxon>Cynoglossus</taxon>
    </lineage>
</organism>
<dbReference type="GeneID" id="103386075"/>
<keyword evidence="2" id="KW-1003">Cell membrane</keyword>
<evidence type="ECO:0000256" key="8">
    <source>
        <dbReference type="ARBA" id="ARBA00023136"/>
    </source>
</evidence>
<dbReference type="Proteomes" id="UP000265120">
    <property type="component" value="Chromosome 11"/>
</dbReference>
<proteinExistence type="predicted"/>
<sequence length="367" mass="40988">MLLRSSTVFLLLLCFYHSGSAIVVADNDYGGVPLWVDRLLGEPSVLSLQGRLDSAWFRANNPQTCPQQCDCPIQWPTALYCDHRGLAEIPQTLPNRTEYLFLQDNNITSLSSAVLANNTGLRWMILDHNLLGSRELAAAALQQQSKLCYLFANHNHLTSVPRGLPAGLRQLRLAHNQISSISPGAFKNLHNLTVLLLQGNRLKTIKEEDFLGLVSLNLLHLGGNSLSSVPSHLPSSVQQLYLSNNSLSKVDSDSFQGLLQLKYLRLSQCGLKSGEIKPWAFNISSLIELDLSHNKLTSVPTVPTTLLYLYLEANDIQEVNMTSFCREVGPVSYSRIKVLRLDGNKLSHHQLPPDWYFCLRVLESIYI</sequence>
<dbReference type="FunFam" id="3.80.10.10:FF:001438">
    <property type="entry name" value="Uncharacterized protein"/>
    <property type="match status" value="1"/>
</dbReference>
<dbReference type="Pfam" id="PF00560">
    <property type="entry name" value="LRR_1"/>
    <property type="match status" value="1"/>
</dbReference>
<evidence type="ECO:0000256" key="2">
    <source>
        <dbReference type="ARBA" id="ARBA00022475"/>
    </source>
</evidence>
<reference evidence="12" key="2">
    <citation type="submission" date="2025-08" db="UniProtKB">
        <authorList>
            <consortium name="Ensembl"/>
        </authorList>
    </citation>
    <scope>IDENTIFICATION</scope>
</reference>
<dbReference type="RefSeq" id="XP_016891999.1">
    <property type="nucleotide sequence ID" value="XM_017036510.2"/>
</dbReference>
<evidence type="ECO:0000256" key="9">
    <source>
        <dbReference type="ARBA" id="ARBA00023180"/>
    </source>
</evidence>
<evidence type="ECO:0000256" key="10">
    <source>
        <dbReference type="SAM" id="SignalP"/>
    </source>
</evidence>
<comment type="subcellular location">
    <subcellularLocation>
        <location evidence="1">Cell membrane</location>
    </subcellularLocation>
</comment>
<dbReference type="AlphaFoldDB" id="A0A3P8UYL5"/>
<keyword evidence="13" id="KW-1185">Reference proteome</keyword>
<dbReference type="STRING" id="244447.ENSCSEP00000006929"/>
<dbReference type="PANTHER" id="PTHR45712:SF17">
    <property type="entry name" value="LUMICAN-LIKE"/>
    <property type="match status" value="1"/>
</dbReference>
<dbReference type="PROSITE" id="PS51450">
    <property type="entry name" value="LRR"/>
    <property type="match status" value="3"/>
</dbReference>
<keyword evidence="8" id="KW-0472">Membrane</keyword>
<accession>A0A3P8UYL5</accession>
<dbReference type="KEGG" id="csem:103386075"/>
<dbReference type="SMART" id="SM00369">
    <property type="entry name" value="LRR_TYP"/>
    <property type="match status" value="7"/>
</dbReference>
<dbReference type="Pfam" id="PF01462">
    <property type="entry name" value="LRRNT"/>
    <property type="match status" value="1"/>
</dbReference>
<dbReference type="InterPro" id="IPR050333">
    <property type="entry name" value="SLRP"/>
</dbReference>
<evidence type="ECO:0000313" key="13">
    <source>
        <dbReference type="Proteomes" id="UP000265120"/>
    </source>
</evidence>
<evidence type="ECO:0000256" key="7">
    <source>
        <dbReference type="ARBA" id="ARBA00022989"/>
    </source>
</evidence>
<dbReference type="InterPro" id="IPR001611">
    <property type="entry name" value="Leu-rich_rpt"/>
</dbReference>
<keyword evidence="3" id="KW-0433">Leucine-rich repeat</keyword>
<evidence type="ECO:0000256" key="4">
    <source>
        <dbReference type="ARBA" id="ARBA00022692"/>
    </source>
</evidence>
<feature type="chain" id="PRO_5018276506" evidence="10">
    <location>
        <begin position="22"/>
        <end position="367"/>
    </location>
</feature>
<evidence type="ECO:0000256" key="1">
    <source>
        <dbReference type="ARBA" id="ARBA00004236"/>
    </source>
</evidence>
<dbReference type="InterPro" id="IPR000372">
    <property type="entry name" value="LRRNT"/>
</dbReference>
<reference evidence="12 13" key="1">
    <citation type="journal article" date="2014" name="Nat. Genet.">
        <title>Whole-genome sequence of a flatfish provides insights into ZW sex chromosome evolution and adaptation to a benthic lifestyle.</title>
        <authorList>
            <person name="Chen S."/>
            <person name="Zhang G."/>
            <person name="Shao C."/>
            <person name="Huang Q."/>
            <person name="Liu G."/>
            <person name="Zhang P."/>
            <person name="Song W."/>
            <person name="An N."/>
            <person name="Chalopin D."/>
            <person name="Volff J.N."/>
            <person name="Hong Y."/>
            <person name="Li Q."/>
            <person name="Sha Z."/>
            <person name="Zhou H."/>
            <person name="Xie M."/>
            <person name="Yu Q."/>
            <person name="Liu Y."/>
            <person name="Xiang H."/>
            <person name="Wang N."/>
            <person name="Wu K."/>
            <person name="Yang C."/>
            <person name="Zhou Q."/>
            <person name="Liao X."/>
            <person name="Yang L."/>
            <person name="Hu Q."/>
            <person name="Zhang J."/>
            <person name="Meng L."/>
            <person name="Jin L."/>
            <person name="Tian Y."/>
            <person name="Lian J."/>
            <person name="Yang J."/>
            <person name="Miao G."/>
            <person name="Liu S."/>
            <person name="Liang Z."/>
            <person name="Yan F."/>
            <person name="Li Y."/>
            <person name="Sun B."/>
            <person name="Zhang H."/>
            <person name="Zhang J."/>
            <person name="Zhu Y."/>
            <person name="Du M."/>
            <person name="Zhao Y."/>
            <person name="Schartl M."/>
            <person name="Tang Q."/>
            <person name="Wang J."/>
        </authorList>
    </citation>
    <scope>NUCLEOTIDE SEQUENCE</scope>
</reference>
<dbReference type="GeneTree" id="ENSGT00940000158177"/>
<dbReference type="GO" id="GO:0005886">
    <property type="term" value="C:plasma membrane"/>
    <property type="evidence" value="ECO:0007669"/>
    <property type="project" value="UniProtKB-SubCell"/>
</dbReference>
<dbReference type="OMA" id="TEYLFLQ"/>
<dbReference type="SUPFAM" id="SSF52058">
    <property type="entry name" value="L domain-like"/>
    <property type="match status" value="1"/>
</dbReference>
<dbReference type="Ensembl" id="ENSCSET00000007004.1">
    <property type="protein sequence ID" value="ENSCSEP00000006929.1"/>
    <property type="gene ID" value="ENSCSEG00000004476.1"/>
</dbReference>
<keyword evidence="4" id="KW-0812">Transmembrane</keyword>
<dbReference type="Pfam" id="PF13855">
    <property type="entry name" value="LRR_8"/>
    <property type="match status" value="2"/>
</dbReference>
<name>A0A3P8UYL5_CYNSE</name>
<dbReference type="InterPro" id="IPR032675">
    <property type="entry name" value="LRR_dom_sf"/>
</dbReference>
<evidence type="ECO:0000256" key="6">
    <source>
        <dbReference type="ARBA" id="ARBA00022737"/>
    </source>
</evidence>
<dbReference type="InterPro" id="IPR003591">
    <property type="entry name" value="Leu-rich_rpt_typical-subtyp"/>
</dbReference>
<evidence type="ECO:0000313" key="12">
    <source>
        <dbReference type="Ensembl" id="ENSCSEP00000006929.1"/>
    </source>
</evidence>
<evidence type="ECO:0000256" key="3">
    <source>
        <dbReference type="ARBA" id="ARBA00022614"/>
    </source>
</evidence>
<dbReference type="Gene3D" id="3.80.10.10">
    <property type="entry name" value="Ribonuclease Inhibitor"/>
    <property type="match status" value="3"/>
</dbReference>
<keyword evidence="7" id="KW-1133">Transmembrane helix</keyword>
<feature type="domain" description="LRRNT" evidence="11">
    <location>
        <begin position="64"/>
        <end position="99"/>
    </location>
</feature>
<dbReference type="SMART" id="SM00013">
    <property type="entry name" value="LRRNT"/>
    <property type="match status" value="1"/>
</dbReference>
<feature type="signal peptide" evidence="10">
    <location>
        <begin position="1"/>
        <end position="21"/>
    </location>
</feature>
<dbReference type="OrthoDB" id="676979at2759"/>
<evidence type="ECO:0000256" key="5">
    <source>
        <dbReference type="ARBA" id="ARBA00022729"/>
    </source>
</evidence>
<keyword evidence="5 10" id="KW-0732">Signal</keyword>
<dbReference type="GO" id="GO:0005615">
    <property type="term" value="C:extracellular space"/>
    <property type="evidence" value="ECO:0007669"/>
    <property type="project" value="TreeGrafter"/>
</dbReference>